<dbReference type="VEuPathDB" id="MicrosporidiaDB:NAPIS_ORF01457"/>
<proteinExistence type="predicted"/>
<evidence type="ECO:0000313" key="2">
    <source>
        <dbReference type="Proteomes" id="UP000053780"/>
    </source>
</evidence>
<evidence type="ECO:0000313" key="1">
    <source>
        <dbReference type="EMBL" id="EQB60974.1"/>
    </source>
</evidence>
<dbReference type="SUPFAM" id="SSF50978">
    <property type="entry name" value="WD40 repeat-like"/>
    <property type="match status" value="1"/>
</dbReference>
<dbReference type="EMBL" id="KE647193">
    <property type="protein sequence ID" value="EQB60974.1"/>
    <property type="molecule type" value="Genomic_DNA"/>
</dbReference>
<dbReference type="OrthoDB" id="10261640at2759"/>
<dbReference type="HOGENOM" id="CLU_061615_0_0_1"/>
<protein>
    <submittedName>
        <fullName evidence="1">Guanine nucleotide-binding protein beta subunit 2</fullName>
    </submittedName>
</protein>
<reference evidence="1 2" key="1">
    <citation type="journal article" date="2013" name="BMC Genomics">
        <title>Genome sequencing and comparative genomics of honey bee microsporidia, Nosema apis reveal novel insights into host-parasite interactions.</title>
        <authorList>
            <person name="Chen Yp."/>
            <person name="Pettis J.S."/>
            <person name="Zhao Y."/>
            <person name="Liu X."/>
            <person name="Tallon L.J."/>
            <person name="Sadzewicz L.D."/>
            <person name="Li R."/>
            <person name="Zheng H."/>
            <person name="Huang S."/>
            <person name="Zhang X."/>
            <person name="Hamilton M.C."/>
            <person name="Pernal S.F."/>
            <person name="Melathopoulos A.P."/>
            <person name="Yan X."/>
            <person name="Evans J.D."/>
        </authorList>
    </citation>
    <scope>NUCLEOTIDE SEQUENCE [LARGE SCALE GENOMIC DNA]</scope>
    <source>
        <strain evidence="1 2">BRL 01</strain>
    </source>
</reference>
<keyword evidence="2" id="KW-1185">Reference proteome</keyword>
<organism evidence="1 2">
    <name type="scientific">Vairimorpha apis BRL 01</name>
    <dbReference type="NCBI Taxonomy" id="1037528"/>
    <lineage>
        <taxon>Eukaryota</taxon>
        <taxon>Fungi</taxon>
        <taxon>Fungi incertae sedis</taxon>
        <taxon>Microsporidia</taxon>
        <taxon>Nosematidae</taxon>
        <taxon>Vairimorpha</taxon>
    </lineage>
</organism>
<dbReference type="InterPro" id="IPR015943">
    <property type="entry name" value="WD40/YVTN_repeat-like_dom_sf"/>
</dbReference>
<dbReference type="InterPro" id="IPR036322">
    <property type="entry name" value="WD40_repeat_dom_sf"/>
</dbReference>
<dbReference type="Proteomes" id="UP000053780">
    <property type="component" value="Unassembled WGS sequence"/>
</dbReference>
<name>T0L902_9MICR</name>
<dbReference type="Pfam" id="PF17005">
    <property type="entry name" value="WD40_like"/>
    <property type="match status" value="1"/>
</dbReference>
<accession>T0L902</accession>
<dbReference type="AlphaFoldDB" id="T0L902"/>
<dbReference type="Gene3D" id="2.130.10.10">
    <property type="entry name" value="YVTN repeat-like/Quinoprotein amine dehydrogenase"/>
    <property type="match status" value="1"/>
</dbReference>
<gene>
    <name evidence="1" type="ORF">NAPIS_ORF01457</name>
</gene>
<sequence>MEITDKNENEIYTVDYNKNSNTLMFGGNNQKCTIFDTASNYKISEIEGFTDSVIFVKHLQHDTYLICTLDGNILITTSKEEKYTLCINEEISFVEFFNNTLIIGTMNFVIYKFDIDNNWSLINQTIHFGHSSEIQQIKYDNNLIYSLSVYSFIVFDAKTSTCLLKHKLMNSICFSYIPNTELYCIGTHEYILFYKSTNLINKIPMEGHPECICYLNEYFVVGGYFNYLILINTKMNLQTYKISIETTGINKIIPILNYTVAFSTLCGFVGTCDIRKSDSIQLFETKVDVIFDFNFYKNIFLLEV</sequence>
<dbReference type="InterPro" id="IPR031544">
    <property type="entry name" value="WD40-like"/>
</dbReference>